<sequence length="158" mass="18146">MQHVPISRARYMQENRNMRFEQALEGWSQGRLTQAEAALLLGQCERSFRRHIERYEADGLDGLLDRRLSQISKRRASGTEVDQVVHLYKGGFAGWSVAHFHSKYKAEFAGARSYSWLKSVLQDASVVTIAKRQGKHRIKRERAPLAGMLLHQDASTHR</sequence>
<name>A0A515D7W1_9BURK</name>
<accession>A0A515D7W1</accession>
<protein>
    <submittedName>
        <fullName evidence="1">Helix-turn-helix domain-containing protein</fullName>
    </submittedName>
</protein>
<dbReference type="AlphaFoldDB" id="A0A515D7W1"/>
<keyword evidence="2" id="KW-1185">Reference proteome</keyword>
<organism evidence="1 2">
    <name type="scientific">Rhodoferax sediminis</name>
    <dbReference type="NCBI Taxonomy" id="2509614"/>
    <lineage>
        <taxon>Bacteria</taxon>
        <taxon>Pseudomonadati</taxon>
        <taxon>Pseudomonadota</taxon>
        <taxon>Betaproteobacteria</taxon>
        <taxon>Burkholderiales</taxon>
        <taxon>Comamonadaceae</taxon>
        <taxon>Rhodoferax</taxon>
    </lineage>
</organism>
<proteinExistence type="predicted"/>
<reference evidence="1 2" key="1">
    <citation type="submission" date="2019-01" db="EMBL/GenBank/DDBJ databases">
        <title>Genomic insights into a novel species Rhodoferax sp.</title>
        <authorList>
            <person name="Jin L."/>
        </authorList>
    </citation>
    <scope>NUCLEOTIDE SEQUENCE [LARGE SCALE GENOMIC DNA]</scope>
    <source>
        <strain evidence="1 2">CHu59-6-5</strain>
    </source>
</reference>
<dbReference type="Proteomes" id="UP000316798">
    <property type="component" value="Chromosome"/>
</dbReference>
<evidence type="ECO:0000313" key="1">
    <source>
        <dbReference type="EMBL" id="QDL36447.1"/>
    </source>
</evidence>
<dbReference type="OrthoDB" id="5655881at2"/>
<dbReference type="EMBL" id="CP035503">
    <property type="protein sequence ID" value="QDL36447.1"/>
    <property type="molecule type" value="Genomic_DNA"/>
</dbReference>
<gene>
    <name evidence="1" type="ORF">EUB48_03390</name>
</gene>
<dbReference type="KEGG" id="rhf:EUB48_03390"/>
<evidence type="ECO:0000313" key="2">
    <source>
        <dbReference type="Proteomes" id="UP000316798"/>
    </source>
</evidence>
<dbReference type="Pfam" id="PF13551">
    <property type="entry name" value="HTH_29"/>
    <property type="match status" value="1"/>
</dbReference>